<feature type="compositionally biased region" description="Pro residues" evidence="1">
    <location>
        <begin position="1"/>
        <end position="12"/>
    </location>
</feature>
<evidence type="ECO:0008006" key="5">
    <source>
        <dbReference type="Google" id="ProtNLM"/>
    </source>
</evidence>
<proteinExistence type="predicted"/>
<keyword evidence="2" id="KW-1133">Transmembrane helix</keyword>
<feature type="region of interest" description="Disordered" evidence="1">
    <location>
        <begin position="284"/>
        <end position="363"/>
    </location>
</feature>
<protein>
    <recommendedName>
        <fullName evidence="5">Late embryogenesis abundant protein LEA-2 subgroup domain-containing protein</fullName>
    </recommendedName>
</protein>
<name>A0ABR4N1Y6_9FUNG</name>
<accession>A0ABR4N1Y6</accession>
<keyword evidence="2" id="KW-0812">Transmembrane</keyword>
<comment type="caution">
    <text evidence="3">The sequence shown here is derived from an EMBL/GenBank/DDBJ whole genome shotgun (WGS) entry which is preliminary data.</text>
</comment>
<keyword evidence="2" id="KW-0472">Membrane</keyword>
<gene>
    <name evidence="3" type="ORF">HK105_206990</name>
</gene>
<feature type="compositionally biased region" description="Low complexity" evidence="1">
    <location>
        <begin position="74"/>
        <end position="85"/>
    </location>
</feature>
<feature type="compositionally biased region" description="Pro residues" evidence="1">
    <location>
        <begin position="112"/>
        <end position="123"/>
    </location>
</feature>
<organism evidence="3 4">
    <name type="scientific">Polyrhizophydium stewartii</name>
    <dbReference type="NCBI Taxonomy" id="2732419"/>
    <lineage>
        <taxon>Eukaryota</taxon>
        <taxon>Fungi</taxon>
        <taxon>Fungi incertae sedis</taxon>
        <taxon>Chytridiomycota</taxon>
        <taxon>Chytridiomycota incertae sedis</taxon>
        <taxon>Chytridiomycetes</taxon>
        <taxon>Rhizophydiales</taxon>
        <taxon>Rhizophydiales incertae sedis</taxon>
        <taxon>Polyrhizophydium</taxon>
    </lineage>
</organism>
<evidence type="ECO:0000313" key="4">
    <source>
        <dbReference type="Proteomes" id="UP001527925"/>
    </source>
</evidence>
<feature type="compositionally biased region" description="Polar residues" evidence="1">
    <location>
        <begin position="284"/>
        <end position="321"/>
    </location>
</feature>
<dbReference type="EMBL" id="JADGIZ020000045">
    <property type="protein sequence ID" value="KAL2913530.1"/>
    <property type="molecule type" value="Genomic_DNA"/>
</dbReference>
<dbReference type="Proteomes" id="UP001527925">
    <property type="component" value="Unassembled WGS sequence"/>
</dbReference>
<keyword evidence="4" id="KW-1185">Reference proteome</keyword>
<reference evidence="3 4" key="1">
    <citation type="submission" date="2023-09" db="EMBL/GenBank/DDBJ databases">
        <title>Pangenome analysis of Batrachochytrium dendrobatidis and related Chytrids.</title>
        <authorList>
            <person name="Yacoub M.N."/>
            <person name="Stajich J.E."/>
            <person name="James T.Y."/>
        </authorList>
    </citation>
    <scope>NUCLEOTIDE SEQUENCE [LARGE SCALE GENOMIC DNA]</scope>
    <source>
        <strain evidence="3 4">JEL0888</strain>
    </source>
</reference>
<sequence length="585" mass="61916">MDHPLPPPPPSARDPRTGDALGLQAPRPIPPSTPSLVTAHDALSTVPDHSAIHSPTLDGPPSDSEVGGPGRSLAGAQGAPLVAGGVPPPAPSDPPGVWVMSQQNHFGRHADPLPPAHFGPVHPPEGLGPAFPPHGYGHPIPPSSLSPPPPDFQQMPPFDPRFGPPPMPPFDPRFGPPMPPFDPQYGPPMPMFDPQTGAPMPPFSPQFGAPMPPFDPRLSFPPNQYLAQPYSQQHLPASALESTVPPHQPAPTDSGMFSVEPYVREAEQQHSQHSQPIERYSIVSGATPSSGAAGQGSRQMSSSTLLNQTDAAKRQSQQRLQDPTYGTPIQMQPLQPQGPKAPSNKYAPVPAEPAEETPLAPPRNRRDRRYCCCFTTRLGCGMFCCLIILLVLGGLAGAGYFLYPRYPSFYVTDPYVPAGTASLQVSSGEATQQGIQAGLAGATAAAPYKFWFPLATNITVYSPNYITIGVDQIEFTATLQDSAGGLLTKVTASTNIGHVDFASMANTTVVVPFNVTYTTATATDPRTDPAIVLLANSCNNKVPIKLHYDDKITITVIAWTGFKPSTSGVLSLACPDSVAPLFAGM</sequence>
<evidence type="ECO:0000313" key="3">
    <source>
        <dbReference type="EMBL" id="KAL2913530.1"/>
    </source>
</evidence>
<feature type="compositionally biased region" description="Pro residues" evidence="1">
    <location>
        <begin position="139"/>
        <end position="155"/>
    </location>
</feature>
<evidence type="ECO:0000256" key="2">
    <source>
        <dbReference type="SAM" id="Phobius"/>
    </source>
</evidence>
<feature type="transmembrane region" description="Helical" evidence="2">
    <location>
        <begin position="374"/>
        <end position="403"/>
    </location>
</feature>
<feature type="region of interest" description="Disordered" evidence="1">
    <location>
        <begin position="1"/>
        <end position="155"/>
    </location>
</feature>
<evidence type="ECO:0000256" key="1">
    <source>
        <dbReference type="SAM" id="MobiDB-lite"/>
    </source>
</evidence>